<feature type="region of interest" description="Disordered" evidence="1">
    <location>
        <begin position="1"/>
        <end position="50"/>
    </location>
</feature>
<accession>A0A6P8Y7Q5</accession>
<dbReference type="OrthoDB" id="10562069at2759"/>
<evidence type="ECO:0000313" key="2">
    <source>
        <dbReference type="Proteomes" id="UP000515158"/>
    </source>
</evidence>
<name>A0A6P8Y7Q5_THRPL</name>
<dbReference type="RefSeq" id="XP_034232101.1">
    <property type="nucleotide sequence ID" value="XM_034376210.1"/>
</dbReference>
<evidence type="ECO:0000313" key="4">
    <source>
        <dbReference type="RefSeq" id="XP_034232101.1"/>
    </source>
</evidence>
<sequence>MPRKARSQRFHRPKRRMTHAPKEVPETDEDINEPLQQSLPEQPSPGLVNPVEESSSVFTLDASSGPAPSYIEVPCPSAASLSAALRKLSSLLPSDWIATADKKGFYVMLLSSGGIKVILRQVFVSFLGNASVHVQCYPCPLFDEVFSLLHSPKVFSLNSLDEFCQSVLALVEIVIQYTNCVGLNYLDVQKVRDNHPEVRIDSYPFVEEGCRDTCRSTSCALLVPRETDDVRCEACLNLLKWVQDRVTEEL</sequence>
<proteinExistence type="predicted"/>
<protein>
    <submittedName>
        <fullName evidence="3 4">Uncharacterized protein LOC117640025</fullName>
    </submittedName>
</protein>
<gene>
    <name evidence="3 4" type="primary">LOC117640025</name>
</gene>
<reference evidence="3 4" key="1">
    <citation type="submission" date="2025-04" db="UniProtKB">
        <authorList>
            <consortium name="RefSeq"/>
        </authorList>
    </citation>
    <scope>IDENTIFICATION</scope>
    <source>
        <tissue evidence="3 4">Total insect</tissue>
    </source>
</reference>
<dbReference type="Proteomes" id="UP000515158">
    <property type="component" value="Unplaced"/>
</dbReference>
<dbReference type="AlphaFoldDB" id="A0A6P8Y7Q5"/>
<feature type="compositionally biased region" description="Low complexity" evidence="1">
    <location>
        <begin position="33"/>
        <end position="45"/>
    </location>
</feature>
<keyword evidence="2" id="KW-1185">Reference proteome</keyword>
<dbReference type="RefSeq" id="XP_034232100.1">
    <property type="nucleotide sequence ID" value="XM_034376209.1"/>
</dbReference>
<feature type="compositionally biased region" description="Basic residues" evidence="1">
    <location>
        <begin position="1"/>
        <end position="19"/>
    </location>
</feature>
<dbReference type="KEGG" id="tpal:117640025"/>
<evidence type="ECO:0000256" key="1">
    <source>
        <dbReference type="SAM" id="MobiDB-lite"/>
    </source>
</evidence>
<dbReference type="GeneID" id="117640025"/>
<organism evidence="4">
    <name type="scientific">Thrips palmi</name>
    <name type="common">Melon thrips</name>
    <dbReference type="NCBI Taxonomy" id="161013"/>
    <lineage>
        <taxon>Eukaryota</taxon>
        <taxon>Metazoa</taxon>
        <taxon>Ecdysozoa</taxon>
        <taxon>Arthropoda</taxon>
        <taxon>Hexapoda</taxon>
        <taxon>Insecta</taxon>
        <taxon>Pterygota</taxon>
        <taxon>Neoptera</taxon>
        <taxon>Paraneoptera</taxon>
        <taxon>Thysanoptera</taxon>
        <taxon>Terebrantia</taxon>
        <taxon>Thripoidea</taxon>
        <taxon>Thripidae</taxon>
        <taxon>Thrips</taxon>
    </lineage>
</organism>
<evidence type="ECO:0000313" key="3">
    <source>
        <dbReference type="RefSeq" id="XP_034232100.1"/>
    </source>
</evidence>